<dbReference type="Proteomes" id="UP000239724">
    <property type="component" value="Unassembled WGS sequence"/>
</dbReference>
<sequence>MRIVLPQSLRAIFARSTPHDEHLLAGADEEAVQALGVSQPVLSGFQQDVAVLCPDLVHEAQLSFARK</sequence>
<protein>
    <submittedName>
        <fullName evidence="1">Uncharacterized protein</fullName>
    </submittedName>
</protein>
<evidence type="ECO:0000313" key="1">
    <source>
        <dbReference type="EMBL" id="PPQ39777.1"/>
    </source>
</evidence>
<dbReference type="OrthoDB" id="9878862at2"/>
<gene>
    <name evidence="1" type="ORF">CCS01_00990</name>
</gene>
<dbReference type="EMBL" id="NHRY01000031">
    <property type="protein sequence ID" value="PPQ39777.1"/>
    <property type="molecule type" value="Genomic_DNA"/>
</dbReference>
<dbReference type="RefSeq" id="WP_104516976.1">
    <property type="nucleotide sequence ID" value="NZ_NHRY01000031.1"/>
</dbReference>
<dbReference type="AlphaFoldDB" id="A0A2S6NP16"/>
<reference evidence="1 2" key="1">
    <citation type="journal article" date="2018" name="Arch. Microbiol.">
        <title>New insights into the metabolic potential of the phototrophic purple bacterium Rhodopila globiformis DSM 161(T) from its draft genome sequence and evidence for a vanadium-dependent nitrogenase.</title>
        <authorList>
            <person name="Imhoff J.F."/>
            <person name="Rahn T."/>
            <person name="Kunzel S."/>
            <person name="Neulinger S.C."/>
        </authorList>
    </citation>
    <scope>NUCLEOTIDE SEQUENCE [LARGE SCALE GENOMIC DNA]</scope>
    <source>
        <strain evidence="1 2">DSM 161</strain>
    </source>
</reference>
<proteinExistence type="predicted"/>
<accession>A0A2S6NP16</accession>
<organism evidence="1 2">
    <name type="scientific">Rhodopila globiformis</name>
    <name type="common">Rhodopseudomonas globiformis</name>
    <dbReference type="NCBI Taxonomy" id="1071"/>
    <lineage>
        <taxon>Bacteria</taxon>
        <taxon>Pseudomonadati</taxon>
        <taxon>Pseudomonadota</taxon>
        <taxon>Alphaproteobacteria</taxon>
        <taxon>Acetobacterales</taxon>
        <taxon>Acetobacteraceae</taxon>
        <taxon>Rhodopila</taxon>
    </lineage>
</organism>
<name>A0A2S6NP16_RHOGL</name>
<comment type="caution">
    <text evidence="1">The sequence shown here is derived from an EMBL/GenBank/DDBJ whole genome shotgun (WGS) entry which is preliminary data.</text>
</comment>
<evidence type="ECO:0000313" key="2">
    <source>
        <dbReference type="Proteomes" id="UP000239724"/>
    </source>
</evidence>
<keyword evidence="2" id="KW-1185">Reference proteome</keyword>